<organism evidence="17 18">
    <name type="scientific">Salinicoccus hispanicus</name>
    <dbReference type="NCBI Taxonomy" id="157225"/>
    <lineage>
        <taxon>Bacteria</taxon>
        <taxon>Bacillati</taxon>
        <taxon>Bacillota</taxon>
        <taxon>Bacilli</taxon>
        <taxon>Bacillales</taxon>
        <taxon>Staphylococcaceae</taxon>
        <taxon>Salinicoccus</taxon>
    </lineage>
</organism>
<dbReference type="SUPFAM" id="SSF50615">
    <property type="entry name" value="N-terminal domain of alpha and beta subunits of F1 ATP synthase"/>
    <property type="match status" value="1"/>
</dbReference>
<dbReference type="GO" id="GO:0045259">
    <property type="term" value="C:proton-transporting ATP synthase complex"/>
    <property type="evidence" value="ECO:0007669"/>
    <property type="project" value="UniProtKB-KW"/>
</dbReference>
<keyword evidence="5 15" id="KW-0547">Nucleotide-binding</keyword>
<dbReference type="EC" id="7.1.2.2" evidence="15"/>
<keyword evidence="18" id="KW-1185">Reference proteome</keyword>
<dbReference type="FunFam" id="1.10.1140.10:FF:000001">
    <property type="entry name" value="ATP synthase subunit beta"/>
    <property type="match status" value="1"/>
</dbReference>
<evidence type="ECO:0000256" key="1">
    <source>
        <dbReference type="ARBA" id="ARBA00004202"/>
    </source>
</evidence>
<dbReference type="NCBIfam" id="TIGR01039">
    <property type="entry name" value="atpD"/>
    <property type="match status" value="1"/>
</dbReference>
<dbReference type="InterPro" id="IPR005722">
    <property type="entry name" value="ATP_synth_F1_bsu"/>
</dbReference>
<keyword evidence="6 15" id="KW-0375">Hydrogen ion transport</keyword>
<comment type="similarity">
    <text evidence="2 15">Belongs to the ATPase alpha/beta chains family.</text>
</comment>
<evidence type="ECO:0000313" key="18">
    <source>
        <dbReference type="Proteomes" id="UP000436284"/>
    </source>
</evidence>
<feature type="binding site" evidence="15">
    <location>
        <begin position="155"/>
        <end position="162"/>
    </location>
    <ligand>
        <name>ATP</name>
        <dbReference type="ChEBI" id="CHEBI:30616"/>
    </ligand>
</feature>
<dbReference type="CDD" id="cd18110">
    <property type="entry name" value="ATP-synt_F1_beta_C"/>
    <property type="match status" value="1"/>
</dbReference>
<dbReference type="Proteomes" id="UP000436284">
    <property type="component" value="Unassembled WGS sequence"/>
</dbReference>
<comment type="catalytic activity">
    <reaction evidence="13">
        <text>4 Na(+)(in) + ATP + H2O = 4 Na(+)(out) + ADP + phosphate + H(+)</text>
        <dbReference type="Rhea" id="RHEA:58156"/>
        <dbReference type="ChEBI" id="CHEBI:15377"/>
        <dbReference type="ChEBI" id="CHEBI:15378"/>
        <dbReference type="ChEBI" id="CHEBI:29101"/>
        <dbReference type="ChEBI" id="CHEBI:30616"/>
        <dbReference type="ChEBI" id="CHEBI:43474"/>
        <dbReference type="ChEBI" id="CHEBI:456216"/>
        <dbReference type="EC" id="7.2.2.1"/>
    </reaction>
</comment>
<dbReference type="GO" id="GO:0005886">
    <property type="term" value="C:plasma membrane"/>
    <property type="evidence" value="ECO:0007669"/>
    <property type="project" value="UniProtKB-SubCell"/>
</dbReference>
<dbReference type="HAMAP" id="MF_01347">
    <property type="entry name" value="ATP_synth_beta_bact"/>
    <property type="match status" value="1"/>
</dbReference>
<dbReference type="SUPFAM" id="SSF47917">
    <property type="entry name" value="C-terminal domain of alpha and beta subunits of F1 ATP synthase"/>
    <property type="match status" value="1"/>
</dbReference>
<dbReference type="Gene3D" id="2.40.10.170">
    <property type="match status" value="1"/>
</dbReference>
<dbReference type="PROSITE" id="PS00152">
    <property type="entry name" value="ATPASE_ALPHA_BETA"/>
    <property type="match status" value="1"/>
</dbReference>
<evidence type="ECO:0000256" key="13">
    <source>
        <dbReference type="ARBA" id="ARBA00052325"/>
    </source>
</evidence>
<accession>A0A6N8U2E0</accession>
<evidence type="ECO:0000313" key="17">
    <source>
        <dbReference type="EMBL" id="MXQ51136.1"/>
    </source>
</evidence>
<dbReference type="FunFam" id="3.40.50.300:FF:000004">
    <property type="entry name" value="ATP synthase subunit beta"/>
    <property type="match status" value="1"/>
</dbReference>
<evidence type="ECO:0000256" key="11">
    <source>
        <dbReference type="ARBA" id="ARBA00023196"/>
    </source>
</evidence>
<sequence>MALGQVVQIMGPVVDVRFEEGQLPELNNALYVNTDKDNEEDTLALEVALHLGDNVVRTIAMSSTDGLQRGTEVTNTESPISVPVGQITLGRVFNVLGDHIDLGEAIPASERRDPIHRQAPKFEDLSTNVEILETGIKVVDLLAPYIKGGKIGLFGGAGVGKTVLIQELINNIAQEHGGISVFAGVGERTREGNDLYHEMSDSGVIAKTAMVFGQMNEPPGARMRVALSGLTMAEYFRDEEGQDVLLFIDNIFRFTQAGSEVSALLGRMPSAVGYQPTLATEMGQLQERITSTNVGSVTSIQAVFVPADDYTDPAPAQTFAHLDATTNLERKLSEMGIYPAVDPLASTSRALSPAVVGEEHYEVARGVQSTLQKYRELQDIIAILGMDELSEDDKRTVSRARRIQFFLSQNFHVAEQFTGQKGSYVPVDQTVNDFKEILDGKYDHIPEDAFRLVGGISAVLDKAREMGVEV</sequence>
<dbReference type="AlphaFoldDB" id="A0A6N8U2E0"/>
<comment type="subcellular location">
    <subcellularLocation>
        <location evidence="1 15">Cell membrane</location>
        <topology evidence="1 15">Peripheral membrane protein</topology>
    </subcellularLocation>
</comment>
<dbReference type="InterPro" id="IPR024034">
    <property type="entry name" value="ATPase_F1/V1_b/a_C"/>
</dbReference>
<dbReference type="GO" id="GO:0005524">
    <property type="term" value="F:ATP binding"/>
    <property type="evidence" value="ECO:0007669"/>
    <property type="project" value="UniProtKB-UniRule"/>
</dbReference>
<dbReference type="Gene3D" id="3.40.50.300">
    <property type="entry name" value="P-loop containing nucleotide triphosphate hydrolases"/>
    <property type="match status" value="1"/>
</dbReference>
<gene>
    <name evidence="15 17" type="primary">atpD</name>
    <name evidence="17" type="ORF">GQ671_07625</name>
</gene>
<dbReference type="InterPro" id="IPR055190">
    <property type="entry name" value="ATP-synt_VA_C"/>
</dbReference>
<dbReference type="Gene3D" id="1.10.1140.10">
    <property type="entry name" value="Bovine Mitochondrial F1-atpase, Atp Synthase Beta Chain, Chain D, domain 3"/>
    <property type="match status" value="1"/>
</dbReference>
<dbReference type="GO" id="GO:0046962">
    <property type="term" value="F:sodium-transporting ATPase activity, rotational mechanism"/>
    <property type="evidence" value="ECO:0007669"/>
    <property type="project" value="UniProtKB-EC"/>
</dbReference>
<dbReference type="EMBL" id="WUUK01000003">
    <property type="protein sequence ID" value="MXQ51136.1"/>
    <property type="molecule type" value="Genomic_DNA"/>
</dbReference>
<evidence type="ECO:0000256" key="2">
    <source>
        <dbReference type="ARBA" id="ARBA00008936"/>
    </source>
</evidence>
<keyword evidence="10 15" id="KW-0472">Membrane</keyword>
<evidence type="ECO:0000256" key="8">
    <source>
        <dbReference type="ARBA" id="ARBA00022967"/>
    </source>
</evidence>
<dbReference type="Pfam" id="PF22919">
    <property type="entry name" value="ATP-synt_VA_C"/>
    <property type="match status" value="1"/>
</dbReference>
<dbReference type="RefSeq" id="WP_160655146.1">
    <property type="nucleotide sequence ID" value="NZ_JBHRWU010000001.1"/>
</dbReference>
<evidence type="ECO:0000256" key="14">
    <source>
        <dbReference type="ARBA" id="ARBA00059242"/>
    </source>
</evidence>
<keyword evidence="3 15" id="KW-0813">Transport</keyword>
<evidence type="ECO:0000256" key="6">
    <source>
        <dbReference type="ARBA" id="ARBA00022781"/>
    </source>
</evidence>
<dbReference type="OrthoDB" id="9801639at2"/>
<dbReference type="InterPro" id="IPR004100">
    <property type="entry name" value="ATPase_F1/V1/A1_a/bsu_N"/>
</dbReference>
<dbReference type="CDD" id="cd01133">
    <property type="entry name" value="F1-ATPase_beta_CD"/>
    <property type="match status" value="1"/>
</dbReference>
<dbReference type="InterPro" id="IPR050053">
    <property type="entry name" value="ATPase_alpha/beta_chains"/>
</dbReference>
<dbReference type="GO" id="GO:0046933">
    <property type="term" value="F:proton-transporting ATP synthase activity, rotational mechanism"/>
    <property type="evidence" value="ECO:0007669"/>
    <property type="project" value="UniProtKB-UniRule"/>
</dbReference>
<protein>
    <recommendedName>
        <fullName evidence="15">ATP synthase subunit beta</fullName>
        <ecNumber evidence="15">7.1.2.2</ecNumber>
    </recommendedName>
    <alternativeName>
        <fullName evidence="15">ATP synthase F1 sector subunit beta</fullName>
    </alternativeName>
    <alternativeName>
        <fullName evidence="15">F-ATPase subunit beta</fullName>
    </alternativeName>
</protein>
<evidence type="ECO:0000256" key="5">
    <source>
        <dbReference type="ARBA" id="ARBA00022741"/>
    </source>
</evidence>
<evidence type="ECO:0000256" key="7">
    <source>
        <dbReference type="ARBA" id="ARBA00022840"/>
    </source>
</evidence>
<dbReference type="InterPro" id="IPR000194">
    <property type="entry name" value="ATPase_F1/V1/A1_a/bsu_nucl-bd"/>
</dbReference>
<dbReference type="FunFam" id="2.40.10.170:FF:000005">
    <property type="entry name" value="ATP synthase subunit beta"/>
    <property type="match status" value="1"/>
</dbReference>
<keyword evidence="7 15" id="KW-0067">ATP-binding</keyword>
<evidence type="ECO:0000259" key="16">
    <source>
        <dbReference type="SMART" id="SM00382"/>
    </source>
</evidence>
<dbReference type="PANTHER" id="PTHR15184:SF71">
    <property type="entry name" value="ATP SYNTHASE SUBUNIT BETA, MITOCHONDRIAL"/>
    <property type="match status" value="1"/>
</dbReference>
<dbReference type="PANTHER" id="PTHR15184">
    <property type="entry name" value="ATP SYNTHASE"/>
    <property type="match status" value="1"/>
</dbReference>
<evidence type="ECO:0000256" key="10">
    <source>
        <dbReference type="ARBA" id="ARBA00023136"/>
    </source>
</evidence>
<keyword evidence="11 15" id="KW-0139">CF(1)</keyword>
<dbReference type="InterPro" id="IPR027417">
    <property type="entry name" value="P-loop_NTPase"/>
</dbReference>
<dbReference type="Pfam" id="PF02874">
    <property type="entry name" value="ATP-synt_ab_N"/>
    <property type="match status" value="1"/>
</dbReference>
<feature type="domain" description="AAA+ ATPase" evidence="16">
    <location>
        <begin position="147"/>
        <end position="332"/>
    </location>
</feature>
<dbReference type="SUPFAM" id="SSF52540">
    <property type="entry name" value="P-loop containing nucleoside triphosphate hydrolases"/>
    <property type="match status" value="1"/>
</dbReference>
<comment type="caution">
    <text evidence="17">The sequence shown here is derived from an EMBL/GenBank/DDBJ whole genome shotgun (WGS) entry which is preliminary data.</text>
</comment>
<dbReference type="CDD" id="cd18115">
    <property type="entry name" value="ATP-synt_F1_beta_N"/>
    <property type="match status" value="1"/>
</dbReference>
<reference evidence="17 18" key="1">
    <citation type="submission" date="2019-12" db="EMBL/GenBank/DDBJ databases">
        <title>Salinicoccus cyprini sp. nov., isolated from gastro-intestinal tract of mirror carp, Cyprinus carpio var. specularis, collected from Gobind Sagar Reservoir, Himachal Pradesh, India.</title>
        <authorList>
            <person name="Talwar C."/>
            <person name="Singh A.K."/>
            <person name="Lal R."/>
            <person name="Negi R.K."/>
        </authorList>
    </citation>
    <scope>NUCLEOTIDE SEQUENCE [LARGE SCALE GENOMIC DNA]</scope>
    <source>
        <strain evidence="17 18">J-82</strain>
    </source>
</reference>
<evidence type="ECO:0000256" key="3">
    <source>
        <dbReference type="ARBA" id="ARBA00022448"/>
    </source>
</evidence>
<keyword evidence="12 15" id="KW-0066">ATP synthesis</keyword>
<dbReference type="InterPro" id="IPR003593">
    <property type="entry name" value="AAA+_ATPase"/>
</dbReference>
<comment type="function">
    <text evidence="15">Produces ATP from ADP in the presence of a proton gradient across the membrane. The catalytic sites are hosted primarily by the beta subunits.</text>
</comment>
<keyword evidence="8 15" id="KW-1278">Translocase</keyword>
<dbReference type="InterPro" id="IPR020003">
    <property type="entry name" value="ATPase_a/bsu_AS"/>
</dbReference>
<evidence type="ECO:0000256" key="9">
    <source>
        <dbReference type="ARBA" id="ARBA00023065"/>
    </source>
</evidence>
<evidence type="ECO:0000256" key="12">
    <source>
        <dbReference type="ARBA" id="ARBA00023310"/>
    </source>
</evidence>
<dbReference type="Pfam" id="PF00006">
    <property type="entry name" value="ATP-synt_ab"/>
    <property type="match status" value="1"/>
</dbReference>
<name>A0A6N8U2E0_9STAP</name>
<keyword evidence="9 15" id="KW-0406">Ion transport</keyword>
<evidence type="ECO:0000256" key="15">
    <source>
        <dbReference type="HAMAP-Rule" id="MF_01347"/>
    </source>
</evidence>
<evidence type="ECO:0000256" key="4">
    <source>
        <dbReference type="ARBA" id="ARBA00022475"/>
    </source>
</evidence>
<keyword evidence="4 15" id="KW-1003">Cell membrane</keyword>
<dbReference type="SMART" id="SM00382">
    <property type="entry name" value="AAA"/>
    <property type="match status" value="1"/>
</dbReference>
<comment type="catalytic activity">
    <reaction evidence="15">
        <text>ATP + H2O + 4 H(+)(in) = ADP + phosphate + 5 H(+)(out)</text>
        <dbReference type="Rhea" id="RHEA:57720"/>
        <dbReference type="ChEBI" id="CHEBI:15377"/>
        <dbReference type="ChEBI" id="CHEBI:15378"/>
        <dbReference type="ChEBI" id="CHEBI:30616"/>
        <dbReference type="ChEBI" id="CHEBI:43474"/>
        <dbReference type="ChEBI" id="CHEBI:456216"/>
        <dbReference type="EC" id="7.1.2.2"/>
    </reaction>
</comment>
<proteinExistence type="inferred from homology"/>
<dbReference type="InterPro" id="IPR036121">
    <property type="entry name" value="ATPase_F1/V1/A1_a/bsu_N_sf"/>
</dbReference>
<comment type="function">
    <text evidence="14">Produces ATP from ADP in the presence of a sodium ion gradient across the membrane. The beta chain is the catalytic subunit.</text>
</comment>